<feature type="region of interest" description="Disordered" evidence="1">
    <location>
        <begin position="623"/>
        <end position="647"/>
    </location>
</feature>
<feature type="region of interest" description="Disordered" evidence="1">
    <location>
        <begin position="20"/>
        <end position="101"/>
    </location>
</feature>
<dbReference type="AlphaFoldDB" id="A0ABD2JYP6"/>
<feature type="compositionally biased region" description="Basic and acidic residues" evidence="1">
    <location>
        <begin position="25"/>
        <end position="59"/>
    </location>
</feature>
<dbReference type="Proteomes" id="UP001620626">
    <property type="component" value="Unassembled WGS sequence"/>
</dbReference>
<gene>
    <name evidence="2" type="ORF">niasHT_024894</name>
</gene>
<feature type="compositionally biased region" description="Polar residues" evidence="1">
    <location>
        <begin position="573"/>
        <end position="587"/>
    </location>
</feature>
<feature type="compositionally biased region" description="Low complexity" evidence="1">
    <location>
        <begin position="359"/>
        <end position="368"/>
    </location>
</feature>
<sequence length="674" mass="73088">MSQCTTATITTPNSSAFVTSSSLKIVDRMPKNDKNGDRMPKGDKNGGRMPKRDKAESSRAPKNATIENRTPKNETIENITPKNEPNLEVAPGNELTGSNRMPKVYYHNRIKRAASNGPNGMPNEKVPFADLDKMPNCSSEYQHNGTVSSEFSVSMASPMPSLAPSSSSSSSVVASSDSFSTIRRNCERHMRRLERYKKARSFCSLDTAEAEEEEAEEDNKRGNNAKPTPTAEGGNDQHKADDQQHQEEQILRQTADKKTGTGGEQFETLRSKMLSLMENDMHLLAKLLQLGETLCELRSKHEQQQQQHQQQQNPLKYCDGYGEGGGGQTASISSPNWALQRAAEHDDSDGDVHDDEDAQQQQIQQKQKNAFLDDEEADVIGDASAPRSLLHRARQHRRRAPLPPEFGRASAATVTRVYLAGEQQANDANRRRGVPLGGAVRSDQEDNDEEGEEDDDQISPNVQYFSRKNSVLRIPIPPRASNRNFGRPKFHQRLNSSNFSSSSPSCCAGAAAGSSPLVMMAAHTKMLSSAAPSPSHCAAAASAAHHHHNGTAPPPPPPPSTIVETDLLMMDSGHSSASSEADPQQHSPPGAPSSRFSTFSSSLSTGSASCRSLFGVAALAEAAKRTKSEERRADGSRGGSAAERCAGVAETERAVLDGWKTNCNVKNNKSSFSD</sequence>
<feature type="compositionally biased region" description="Basic residues" evidence="1">
    <location>
        <begin position="389"/>
        <end position="400"/>
    </location>
</feature>
<evidence type="ECO:0000256" key="1">
    <source>
        <dbReference type="SAM" id="MobiDB-lite"/>
    </source>
</evidence>
<dbReference type="EMBL" id="JBICBT010000875">
    <property type="protein sequence ID" value="KAL3095718.1"/>
    <property type="molecule type" value="Genomic_DNA"/>
</dbReference>
<feature type="compositionally biased region" description="Acidic residues" evidence="1">
    <location>
        <begin position="346"/>
        <end position="358"/>
    </location>
</feature>
<protein>
    <submittedName>
        <fullName evidence="2">Uncharacterized protein</fullName>
    </submittedName>
</protein>
<feature type="compositionally biased region" description="Basic and acidic residues" evidence="1">
    <location>
        <begin position="235"/>
        <end position="259"/>
    </location>
</feature>
<keyword evidence="3" id="KW-1185">Reference proteome</keyword>
<feature type="compositionally biased region" description="Acidic residues" evidence="1">
    <location>
        <begin position="445"/>
        <end position="457"/>
    </location>
</feature>
<feature type="region of interest" description="Disordered" evidence="1">
    <location>
        <begin position="476"/>
        <end position="504"/>
    </location>
</feature>
<name>A0ABD2JYP6_9BILA</name>
<organism evidence="2 3">
    <name type="scientific">Heterodera trifolii</name>
    <dbReference type="NCBI Taxonomy" id="157864"/>
    <lineage>
        <taxon>Eukaryota</taxon>
        <taxon>Metazoa</taxon>
        <taxon>Ecdysozoa</taxon>
        <taxon>Nematoda</taxon>
        <taxon>Chromadorea</taxon>
        <taxon>Rhabditida</taxon>
        <taxon>Tylenchina</taxon>
        <taxon>Tylenchomorpha</taxon>
        <taxon>Tylenchoidea</taxon>
        <taxon>Heteroderidae</taxon>
        <taxon>Heteroderinae</taxon>
        <taxon>Heterodera</taxon>
    </lineage>
</organism>
<evidence type="ECO:0000313" key="3">
    <source>
        <dbReference type="Proteomes" id="UP001620626"/>
    </source>
</evidence>
<feature type="region of interest" description="Disordered" evidence="1">
    <location>
        <begin position="304"/>
        <end position="408"/>
    </location>
</feature>
<evidence type="ECO:0000313" key="2">
    <source>
        <dbReference type="EMBL" id="KAL3095718.1"/>
    </source>
</evidence>
<feature type="region of interest" description="Disordered" evidence="1">
    <location>
        <begin position="422"/>
        <end position="463"/>
    </location>
</feature>
<feature type="compositionally biased region" description="Low complexity" evidence="1">
    <location>
        <begin position="495"/>
        <end position="504"/>
    </location>
</feature>
<comment type="caution">
    <text evidence="2">The sequence shown here is derived from an EMBL/GenBank/DDBJ whole genome shotgun (WGS) entry which is preliminary data.</text>
</comment>
<accession>A0ABD2JYP6</accession>
<feature type="region of interest" description="Disordered" evidence="1">
    <location>
        <begin position="208"/>
        <end position="264"/>
    </location>
</feature>
<feature type="region of interest" description="Disordered" evidence="1">
    <location>
        <begin position="155"/>
        <end position="179"/>
    </location>
</feature>
<proteinExistence type="predicted"/>
<feature type="region of interest" description="Disordered" evidence="1">
    <location>
        <begin position="538"/>
        <end position="598"/>
    </location>
</feature>
<feature type="compositionally biased region" description="Acidic residues" evidence="1">
    <location>
        <begin position="208"/>
        <end position="217"/>
    </location>
</feature>
<reference evidence="2 3" key="1">
    <citation type="submission" date="2024-10" db="EMBL/GenBank/DDBJ databases">
        <authorList>
            <person name="Kim D."/>
        </authorList>
    </citation>
    <scope>NUCLEOTIDE SEQUENCE [LARGE SCALE GENOMIC DNA]</scope>
    <source>
        <strain evidence="2">BH-2024</strain>
    </source>
</reference>
<feature type="compositionally biased region" description="Basic and acidic residues" evidence="1">
    <location>
        <begin position="623"/>
        <end position="635"/>
    </location>
</feature>